<accession>E1ID35</accession>
<proteinExistence type="predicted"/>
<name>E1ID35_9CHLR</name>
<reference evidence="1 2" key="1">
    <citation type="journal article" date="2011" name="J. Bacteriol.">
        <title>Draft genome sequence of the anoxygenic filamentous phototrophic bacterium Oscillochloris trichoides subsp. DG-6.</title>
        <authorList>
            <person name="Kuznetsov B.B."/>
            <person name="Ivanovsky R.N."/>
            <person name="Keppen O.I."/>
            <person name="Sukhacheva M.V."/>
            <person name="Bumazhkin B.K."/>
            <person name="Patutina E.O."/>
            <person name="Beletsky A.V."/>
            <person name="Mardanov A.V."/>
            <person name="Baslerov R.V."/>
            <person name="Panteleeva A.N."/>
            <person name="Kolganova T.V."/>
            <person name="Ravin N.V."/>
            <person name="Skryabin K.G."/>
        </authorList>
    </citation>
    <scope>NUCLEOTIDE SEQUENCE [LARGE SCALE GENOMIC DNA]</scope>
    <source>
        <strain evidence="1 2">DG-6</strain>
    </source>
</reference>
<dbReference type="AlphaFoldDB" id="E1ID35"/>
<organism evidence="1 2">
    <name type="scientific">Oscillochloris trichoides DG-6</name>
    <dbReference type="NCBI Taxonomy" id="765420"/>
    <lineage>
        <taxon>Bacteria</taxon>
        <taxon>Bacillati</taxon>
        <taxon>Chloroflexota</taxon>
        <taxon>Chloroflexia</taxon>
        <taxon>Chloroflexales</taxon>
        <taxon>Chloroflexineae</taxon>
        <taxon>Oscillochloridaceae</taxon>
        <taxon>Oscillochloris</taxon>
    </lineage>
</organism>
<sequence>MQIISPEGDHSSPSRYTMSIGITCSTKLNELVTNLWSSPVFGNSFSAQISQPMLTRINRIYQRCADDLLVMITSMRPDLSEHARRALVDQVAPKSVAFCGILTVDDVDDPVRCAATAIATAIVYLGDQTIDRGDTAMLWALERLSHSQDLRGYGAPSKAQAERYLELLGGMVQQVNLMARPEDRFELLHLLVHDTLVREARVLRLNQIFLQVEEETFWEEYAEEYAEQIVMNAGFIAVASMNYSVLRHTRPHLPSVALVLSSAPSIAAALKAGSAACRIFDEVGDRVIDQGHTRWGKFCVNPCNQRDPRFLNALCDSMGMHEPETRKNLLSAFYTEDFGSVIEQTRAFVREQYAAIPTHLWQEYGPFLRLSQRVLEAGWVNLVGDEQLMENLGMQDKAA</sequence>
<dbReference type="EMBL" id="ADVR01000035">
    <property type="protein sequence ID" value="EFO80906.1"/>
    <property type="molecule type" value="Genomic_DNA"/>
</dbReference>
<evidence type="ECO:0000313" key="2">
    <source>
        <dbReference type="Proteomes" id="UP000054010"/>
    </source>
</evidence>
<protein>
    <submittedName>
        <fullName evidence="1">Uncharacterized protein</fullName>
    </submittedName>
</protein>
<dbReference type="HOGENOM" id="CLU_690458_0_0_0"/>
<keyword evidence="2" id="KW-1185">Reference proteome</keyword>
<comment type="caution">
    <text evidence="1">The sequence shown here is derived from an EMBL/GenBank/DDBJ whole genome shotgun (WGS) entry which is preliminary data.</text>
</comment>
<evidence type="ECO:0000313" key="1">
    <source>
        <dbReference type="EMBL" id="EFO80906.1"/>
    </source>
</evidence>
<dbReference type="Proteomes" id="UP000054010">
    <property type="component" value="Unassembled WGS sequence"/>
</dbReference>
<gene>
    <name evidence="1" type="ORF">OSCT_1236</name>
</gene>